<feature type="domain" description="Glutamine amidotransferase type-2" evidence="11">
    <location>
        <begin position="2"/>
        <end position="210"/>
    </location>
</feature>
<keyword evidence="13" id="KW-1185">Reference proteome</keyword>
<dbReference type="Gene3D" id="3.60.20.10">
    <property type="entry name" value="Glutamine Phosphoribosylpyrophosphate, subunit 1, domain 1"/>
    <property type="match status" value="1"/>
</dbReference>
<dbReference type="InterPro" id="IPR029055">
    <property type="entry name" value="Ntn_hydrolases_N"/>
</dbReference>
<dbReference type="PANTHER" id="PTHR43284:SF1">
    <property type="entry name" value="ASPARAGINE SYNTHETASE"/>
    <property type="match status" value="1"/>
</dbReference>
<feature type="site" description="Important for beta-aspartyl-AMP intermediate formation" evidence="10">
    <location>
        <position position="362"/>
    </location>
</feature>
<dbReference type="InterPro" id="IPR006426">
    <property type="entry name" value="Asn_synth_AEB"/>
</dbReference>
<keyword evidence="4 9" id="KW-0547">Nucleotide-binding</keyword>
<evidence type="ECO:0000256" key="9">
    <source>
        <dbReference type="PIRSR" id="PIRSR001589-2"/>
    </source>
</evidence>
<name>A0A1M5PR83_9SPHI</name>
<evidence type="ECO:0000256" key="8">
    <source>
        <dbReference type="PIRSR" id="PIRSR001589-1"/>
    </source>
</evidence>
<evidence type="ECO:0000256" key="5">
    <source>
        <dbReference type="ARBA" id="ARBA00022840"/>
    </source>
</evidence>
<evidence type="ECO:0000256" key="6">
    <source>
        <dbReference type="ARBA" id="ARBA00022962"/>
    </source>
</evidence>
<evidence type="ECO:0000256" key="7">
    <source>
        <dbReference type="ARBA" id="ARBA00048741"/>
    </source>
</evidence>
<dbReference type="PANTHER" id="PTHR43284">
    <property type="entry name" value="ASPARAGINE SYNTHETASE (GLUTAMINE-HYDROLYZING)"/>
    <property type="match status" value="1"/>
</dbReference>
<dbReference type="CDD" id="cd00712">
    <property type="entry name" value="AsnB"/>
    <property type="match status" value="1"/>
</dbReference>
<dbReference type="EC" id="6.3.5.4" evidence="3"/>
<evidence type="ECO:0000256" key="10">
    <source>
        <dbReference type="PIRSR" id="PIRSR001589-3"/>
    </source>
</evidence>
<evidence type="ECO:0000259" key="11">
    <source>
        <dbReference type="PROSITE" id="PS51278"/>
    </source>
</evidence>
<feature type="active site" description="For GATase activity" evidence="8">
    <location>
        <position position="2"/>
    </location>
</feature>
<dbReference type="EMBL" id="FQUQ01000010">
    <property type="protein sequence ID" value="SHH04210.1"/>
    <property type="molecule type" value="Genomic_DNA"/>
</dbReference>
<evidence type="ECO:0000313" key="12">
    <source>
        <dbReference type="EMBL" id="SHH04210.1"/>
    </source>
</evidence>
<dbReference type="PROSITE" id="PS51278">
    <property type="entry name" value="GATASE_TYPE_2"/>
    <property type="match status" value="1"/>
</dbReference>
<comment type="catalytic activity">
    <reaction evidence="7">
        <text>L-aspartate + L-glutamine + ATP + H2O = L-asparagine + L-glutamate + AMP + diphosphate + H(+)</text>
        <dbReference type="Rhea" id="RHEA:12228"/>
        <dbReference type="ChEBI" id="CHEBI:15377"/>
        <dbReference type="ChEBI" id="CHEBI:15378"/>
        <dbReference type="ChEBI" id="CHEBI:29985"/>
        <dbReference type="ChEBI" id="CHEBI:29991"/>
        <dbReference type="ChEBI" id="CHEBI:30616"/>
        <dbReference type="ChEBI" id="CHEBI:33019"/>
        <dbReference type="ChEBI" id="CHEBI:58048"/>
        <dbReference type="ChEBI" id="CHEBI:58359"/>
        <dbReference type="ChEBI" id="CHEBI:456215"/>
        <dbReference type="EC" id="6.3.5.4"/>
    </reaction>
</comment>
<keyword evidence="8" id="KW-0028">Amino-acid biosynthesis</keyword>
<dbReference type="PIRSF" id="PIRSF001589">
    <property type="entry name" value="Asn_synthetase_glu-h"/>
    <property type="match status" value="1"/>
</dbReference>
<dbReference type="Pfam" id="PF00733">
    <property type="entry name" value="Asn_synthase"/>
    <property type="match status" value="1"/>
</dbReference>
<evidence type="ECO:0000256" key="4">
    <source>
        <dbReference type="ARBA" id="ARBA00022741"/>
    </source>
</evidence>
<dbReference type="InterPro" id="IPR017932">
    <property type="entry name" value="GATase_2_dom"/>
</dbReference>
<proteinExistence type="inferred from homology"/>
<protein>
    <recommendedName>
        <fullName evidence="3">asparagine synthase (glutamine-hydrolyzing)</fullName>
        <ecNumber evidence="3">6.3.5.4</ecNumber>
    </recommendedName>
</protein>
<comment type="similarity">
    <text evidence="2">Belongs to the asparagine synthetase family.</text>
</comment>
<dbReference type="GO" id="GO:0005829">
    <property type="term" value="C:cytosol"/>
    <property type="evidence" value="ECO:0007669"/>
    <property type="project" value="TreeGrafter"/>
</dbReference>
<keyword evidence="5 9" id="KW-0067">ATP-binding</keyword>
<dbReference type="CDD" id="cd01991">
    <property type="entry name" value="Asn_synthase_B_C"/>
    <property type="match status" value="1"/>
</dbReference>
<sequence length="585" mass="67466">MCGIAGLVCKNGFDSSVIDSFVKTIQHRGPDDHGFYKVENAFILNTRLSIIDIESGHQPFISDDENIALVQNGEIYNYIELKQELIDLGYAFKSNSDTEVLLVAYQAYGADFVNKLNGMFAIAIIDKIKNKISLYRDRLGVKPLYIYQKDDTVLFSSEIKTFTKYQGFDNTINDQAIHNFLVYNYVPIPETIFKYVSHVQPGYFYEIDLGDYSIAKTQYWKLENSKEDLVCSDEEYLKDIDELLLDATKIRLRSDVPVGAFLSGGLDSSLICAYMHQITGKPFNTYTIGFKEKEFDESDYAKYITNKYGLNYHEKILEADIVELWAKTTWFNDQPHGDISFIPTFIVSEFAAKDHKLVLTGDGGDELFAGYTKYLSLEKYDVSSKAFFDSISLFREGGFINDLYTTAFKEKINPEGAFNLFSTVISKSSNKDNINQALYFDTVQLLPGNNLVKPDKMAMANSLETRSPFLDYRFFEMMMRVPGNMKLKNNDTKYILKKLALKHFSEDHVYRKKQMFTVPVGEWFKTKLSGYLIETLSDERFVSREIFKQDLIIQMVNEHISGEKNYTRELRAIVNLEIWFRQFVD</sequence>
<dbReference type="InterPro" id="IPR051786">
    <property type="entry name" value="ASN_synthetase/amidase"/>
</dbReference>
<keyword evidence="6 8" id="KW-0315">Glutamine amidotransferase</keyword>
<dbReference type="GO" id="GO:0004066">
    <property type="term" value="F:asparagine synthase (glutamine-hydrolyzing) activity"/>
    <property type="evidence" value="ECO:0007669"/>
    <property type="project" value="UniProtKB-EC"/>
</dbReference>
<feature type="binding site" evidence="9">
    <location>
        <position position="288"/>
    </location>
    <ligand>
        <name>ATP</name>
        <dbReference type="ChEBI" id="CHEBI:30616"/>
    </ligand>
</feature>
<accession>A0A1M5PR83</accession>
<dbReference type="Pfam" id="PF13537">
    <property type="entry name" value="GATase_7"/>
    <property type="match status" value="1"/>
</dbReference>
<dbReference type="InterPro" id="IPR001962">
    <property type="entry name" value="Asn_synthase"/>
</dbReference>
<dbReference type="OrthoDB" id="9763290at2"/>
<evidence type="ECO:0000313" key="13">
    <source>
        <dbReference type="Proteomes" id="UP000184287"/>
    </source>
</evidence>
<dbReference type="RefSeq" id="WP_073239026.1">
    <property type="nucleotide sequence ID" value="NZ_FQUQ01000010.1"/>
</dbReference>
<dbReference type="SUPFAM" id="SSF52402">
    <property type="entry name" value="Adenine nucleotide alpha hydrolases-like"/>
    <property type="match status" value="1"/>
</dbReference>
<feature type="binding site" evidence="9">
    <location>
        <position position="97"/>
    </location>
    <ligand>
        <name>L-glutamine</name>
        <dbReference type="ChEBI" id="CHEBI:58359"/>
    </ligand>
</feature>
<dbReference type="Gene3D" id="3.40.50.620">
    <property type="entry name" value="HUPs"/>
    <property type="match status" value="1"/>
</dbReference>
<evidence type="ECO:0000256" key="1">
    <source>
        <dbReference type="ARBA" id="ARBA00005187"/>
    </source>
</evidence>
<comment type="pathway">
    <text evidence="1">Amino-acid biosynthesis; L-asparagine biosynthesis; L-asparagine from L-aspartate (L-Gln route): step 1/1.</text>
</comment>
<dbReference type="NCBIfam" id="TIGR01536">
    <property type="entry name" value="asn_synth_AEB"/>
    <property type="match status" value="1"/>
</dbReference>
<dbReference type="InterPro" id="IPR033738">
    <property type="entry name" value="AsnB_N"/>
</dbReference>
<evidence type="ECO:0000256" key="2">
    <source>
        <dbReference type="ARBA" id="ARBA00005752"/>
    </source>
</evidence>
<reference evidence="13" key="1">
    <citation type="submission" date="2016-11" db="EMBL/GenBank/DDBJ databases">
        <authorList>
            <person name="Varghese N."/>
            <person name="Submissions S."/>
        </authorList>
    </citation>
    <scope>NUCLEOTIDE SEQUENCE [LARGE SCALE GENOMIC DNA]</scope>
    <source>
        <strain evidence="13">DSM 16990</strain>
    </source>
</reference>
<dbReference type="SUPFAM" id="SSF56235">
    <property type="entry name" value="N-terminal nucleophile aminohydrolases (Ntn hydrolases)"/>
    <property type="match status" value="1"/>
</dbReference>
<organism evidence="12 13">
    <name type="scientific">Pedobacter caeni</name>
    <dbReference type="NCBI Taxonomy" id="288992"/>
    <lineage>
        <taxon>Bacteria</taxon>
        <taxon>Pseudomonadati</taxon>
        <taxon>Bacteroidota</taxon>
        <taxon>Sphingobacteriia</taxon>
        <taxon>Sphingobacteriales</taxon>
        <taxon>Sphingobacteriaceae</taxon>
        <taxon>Pedobacter</taxon>
    </lineage>
</organism>
<dbReference type="AlphaFoldDB" id="A0A1M5PR83"/>
<dbReference type="GO" id="GO:0005524">
    <property type="term" value="F:ATP binding"/>
    <property type="evidence" value="ECO:0007669"/>
    <property type="project" value="UniProtKB-KW"/>
</dbReference>
<dbReference type="InterPro" id="IPR014729">
    <property type="entry name" value="Rossmann-like_a/b/a_fold"/>
</dbReference>
<evidence type="ECO:0000256" key="3">
    <source>
        <dbReference type="ARBA" id="ARBA00012737"/>
    </source>
</evidence>
<keyword evidence="8" id="KW-0061">Asparagine biosynthesis</keyword>
<dbReference type="Proteomes" id="UP000184287">
    <property type="component" value="Unassembled WGS sequence"/>
</dbReference>
<dbReference type="GO" id="GO:0006529">
    <property type="term" value="P:asparagine biosynthetic process"/>
    <property type="evidence" value="ECO:0007669"/>
    <property type="project" value="UniProtKB-KW"/>
</dbReference>
<dbReference type="STRING" id="288992.SAMN04488522_11055"/>
<gene>
    <name evidence="12" type="ORF">SAMN04488522_11055</name>
</gene>